<dbReference type="EMBL" id="BA000039">
    <property type="protein sequence ID" value="BAC09938.1"/>
    <property type="molecule type" value="Genomic_DNA"/>
</dbReference>
<protein>
    <submittedName>
        <fullName evidence="1">Tlr2386 protein</fullName>
    </submittedName>
</protein>
<dbReference type="SUPFAM" id="SSF53448">
    <property type="entry name" value="Nucleotide-diphospho-sugar transferases"/>
    <property type="match status" value="1"/>
</dbReference>
<dbReference type="KEGG" id="tel:tlr2386"/>
<reference evidence="1 2" key="1">
    <citation type="journal article" date="2002" name="DNA Res.">
        <title>Complete genome structure of the thermophilic cyanobacterium Thermosynechococcus elongatus BP-1.</title>
        <authorList>
            <person name="Nakamura Y."/>
            <person name="Kaneko T."/>
            <person name="Sato S."/>
            <person name="Ikeuchi M."/>
            <person name="Katoh H."/>
            <person name="Sasamoto S."/>
            <person name="Watanabe A."/>
            <person name="Iriguchi M."/>
            <person name="Kawashima K."/>
            <person name="Kimura T."/>
            <person name="Kishida Y."/>
            <person name="Kiyokawa C."/>
            <person name="Kohara M."/>
            <person name="Matsumoto M."/>
            <person name="Matsuno A."/>
            <person name="Nakazaki N."/>
            <person name="Shimpo S."/>
            <person name="Sugimoto M."/>
            <person name="Takeuchi C."/>
            <person name="Yamada M."/>
            <person name="Tabata S."/>
        </authorList>
    </citation>
    <scope>NUCLEOTIDE SEQUENCE [LARGE SCALE GENOMIC DNA]</scope>
    <source>
        <strain evidence="2">IAM M-273 / NIES-2133 / BP-1</strain>
    </source>
</reference>
<dbReference type="RefSeq" id="WP_011058218.1">
    <property type="nucleotide sequence ID" value="NC_004113.1"/>
</dbReference>
<dbReference type="Gene3D" id="3.90.550.10">
    <property type="entry name" value="Spore Coat Polysaccharide Biosynthesis Protein SpsA, Chain A"/>
    <property type="match status" value="1"/>
</dbReference>
<dbReference type="Proteomes" id="UP000000440">
    <property type="component" value="Chromosome"/>
</dbReference>
<name>Q8DGD2_THEVB</name>
<dbReference type="AlphaFoldDB" id="Q8DGD2"/>
<dbReference type="STRING" id="197221.gene:10749006"/>
<proteinExistence type="predicted"/>
<organism evidence="1 2">
    <name type="scientific">Thermosynechococcus vestitus (strain NIES-2133 / IAM M-273 / BP-1)</name>
    <dbReference type="NCBI Taxonomy" id="197221"/>
    <lineage>
        <taxon>Bacteria</taxon>
        <taxon>Bacillati</taxon>
        <taxon>Cyanobacteriota</taxon>
        <taxon>Cyanophyceae</taxon>
        <taxon>Acaryochloridales</taxon>
        <taxon>Thermosynechococcaceae</taxon>
        <taxon>Thermosynechococcus</taxon>
    </lineage>
</organism>
<evidence type="ECO:0000313" key="2">
    <source>
        <dbReference type="Proteomes" id="UP000000440"/>
    </source>
</evidence>
<gene>
    <name evidence="1" type="ordered locus">tlr2386</name>
</gene>
<dbReference type="EnsemblBacteria" id="BAC09938">
    <property type="protein sequence ID" value="BAC09938"/>
    <property type="gene ID" value="BAC09938"/>
</dbReference>
<evidence type="ECO:0000313" key="1">
    <source>
        <dbReference type="EMBL" id="BAC09938.1"/>
    </source>
</evidence>
<dbReference type="InterPro" id="IPR029044">
    <property type="entry name" value="Nucleotide-diphossugar_trans"/>
</dbReference>
<sequence>MSEFQLTTPVAFIIFNRPDTTKRVFDEIAKAKPPKLLVVADGPRVDRQGEADKVAAARAVINCVNWECEVLTNFSETNLGLRQRVSSGIDWVFAQVEEAIILEDDCLPDPTFFRFCQELLEHYRHDQRIGMISGNNFQFGRRRNRDSYYFSKYTHIWGWATWRDRWVGSYDVAMSKWPRIRDEGWLIDMVGNAREARYWENIFEQVYCGKINSWAYQWTFANWVEGRLTILPATNLISNIGFGSDATHTNGTSELANMARVPMNFPLVHPVGVIRNNQADRFSYIKCFQQPFVKRVFNKLARLLR</sequence>
<dbReference type="eggNOG" id="COG1216">
    <property type="taxonomic scope" value="Bacteria"/>
</dbReference>
<keyword evidence="2" id="KW-1185">Reference proteome</keyword>
<accession>Q8DGD2</accession>